<feature type="compositionally biased region" description="Pro residues" evidence="1">
    <location>
        <begin position="1179"/>
        <end position="1189"/>
    </location>
</feature>
<feature type="compositionally biased region" description="Low complexity" evidence="1">
    <location>
        <begin position="1252"/>
        <end position="1266"/>
    </location>
</feature>
<feature type="compositionally biased region" description="Polar residues" evidence="1">
    <location>
        <begin position="873"/>
        <end position="882"/>
    </location>
</feature>
<dbReference type="Proteomes" id="UP000623608">
    <property type="component" value="Unassembled WGS sequence"/>
</dbReference>
<feature type="region of interest" description="Disordered" evidence="1">
    <location>
        <begin position="862"/>
        <end position="888"/>
    </location>
</feature>
<dbReference type="Pfam" id="PF25547">
    <property type="entry name" value="WXG100_2"/>
    <property type="match status" value="1"/>
</dbReference>
<evidence type="ECO:0000313" key="4">
    <source>
        <dbReference type="EMBL" id="GIF24502.1"/>
    </source>
</evidence>
<feature type="compositionally biased region" description="Basic and acidic residues" evidence="1">
    <location>
        <begin position="1194"/>
        <end position="1206"/>
    </location>
</feature>
<feature type="domain" description="Tox-PL" evidence="2">
    <location>
        <begin position="937"/>
        <end position="1061"/>
    </location>
</feature>
<evidence type="ECO:0000259" key="3">
    <source>
        <dbReference type="Pfam" id="PF25547"/>
    </source>
</evidence>
<feature type="compositionally biased region" description="Pro residues" evidence="1">
    <location>
        <begin position="678"/>
        <end position="701"/>
    </location>
</feature>
<feature type="compositionally biased region" description="Low complexity" evidence="1">
    <location>
        <begin position="1126"/>
        <end position="1141"/>
    </location>
</feature>
<dbReference type="InterPro" id="IPR028908">
    <property type="entry name" value="Tox-PL_dom"/>
</dbReference>
<feature type="domain" description="Outer membrane channel protein CpnT-like N-terminal" evidence="3">
    <location>
        <begin position="8"/>
        <end position="158"/>
    </location>
</feature>
<evidence type="ECO:0000313" key="5">
    <source>
        <dbReference type="Proteomes" id="UP000623608"/>
    </source>
</evidence>
<accession>A0A919TY36</accession>
<feature type="region of interest" description="Disordered" evidence="1">
    <location>
        <begin position="342"/>
        <end position="443"/>
    </location>
</feature>
<feature type="compositionally biased region" description="Low complexity" evidence="1">
    <location>
        <begin position="644"/>
        <end position="677"/>
    </location>
</feature>
<evidence type="ECO:0000259" key="2">
    <source>
        <dbReference type="Pfam" id="PF15644"/>
    </source>
</evidence>
<feature type="compositionally biased region" description="Low complexity" evidence="1">
    <location>
        <begin position="618"/>
        <end position="636"/>
    </location>
</feature>
<proteinExistence type="predicted"/>
<feature type="region of interest" description="Disordered" evidence="1">
    <location>
        <begin position="900"/>
        <end position="919"/>
    </location>
</feature>
<comment type="caution">
    <text evidence="4">The sequence shown here is derived from an EMBL/GenBank/DDBJ whole genome shotgun (WGS) entry which is preliminary data.</text>
</comment>
<feature type="compositionally biased region" description="Polar residues" evidence="1">
    <location>
        <begin position="1373"/>
        <end position="1383"/>
    </location>
</feature>
<feature type="compositionally biased region" description="Pro residues" evidence="1">
    <location>
        <begin position="1156"/>
        <end position="1171"/>
    </location>
</feature>
<evidence type="ECO:0000256" key="1">
    <source>
        <dbReference type="SAM" id="MobiDB-lite"/>
    </source>
</evidence>
<feature type="compositionally biased region" description="Basic and acidic residues" evidence="1">
    <location>
        <begin position="1685"/>
        <end position="1699"/>
    </location>
</feature>
<feature type="compositionally biased region" description="Low complexity" evidence="1">
    <location>
        <begin position="482"/>
        <end position="546"/>
    </location>
</feature>
<dbReference type="InterPro" id="IPR057746">
    <property type="entry name" value="CpnT-like_N"/>
</dbReference>
<feature type="compositionally biased region" description="Low complexity" evidence="1">
    <location>
        <begin position="568"/>
        <end position="609"/>
    </location>
</feature>
<dbReference type="RefSeq" id="WP_203812365.1">
    <property type="nucleotide sequence ID" value="NZ_BOMY01000046.1"/>
</dbReference>
<name>A0A919TY36_9ACTN</name>
<dbReference type="EMBL" id="BOMY01000046">
    <property type="protein sequence ID" value="GIF24502.1"/>
    <property type="molecule type" value="Genomic_DNA"/>
</dbReference>
<feature type="region of interest" description="Disordered" evidence="1">
    <location>
        <begin position="1328"/>
        <end position="1356"/>
    </location>
</feature>
<feature type="compositionally biased region" description="Polar residues" evidence="1">
    <location>
        <begin position="557"/>
        <end position="567"/>
    </location>
</feature>
<feature type="region of interest" description="Disordered" evidence="1">
    <location>
        <begin position="458"/>
        <end position="734"/>
    </location>
</feature>
<reference evidence="4" key="1">
    <citation type="submission" date="2021-01" db="EMBL/GenBank/DDBJ databases">
        <title>Whole genome shotgun sequence of Actinoplanes tereljensis NBRC 105297.</title>
        <authorList>
            <person name="Komaki H."/>
            <person name="Tamura T."/>
        </authorList>
    </citation>
    <scope>NUCLEOTIDE SEQUENCE</scope>
    <source>
        <strain evidence="4">NBRC 105297</strain>
    </source>
</reference>
<feature type="compositionally biased region" description="Basic and acidic residues" evidence="1">
    <location>
        <begin position="1409"/>
        <end position="1419"/>
    </location>
</feature>
<organism evidence="4 5">
    <name type="scientific">Paractinoplanes tereljensis</name>
    <dbReference type="NCBI Taxonomy" id="571912"/>
    <lineage>
        <taxon>Bacteria</taxon>
        <taxon>Bacillati</taxon>
        <taxon>Actinomycetota</taxon>
        <taxon>Actinomycetes</taxon>
        <taxon>Micromonosporales</taxon>
        <taxon>Micromonosporaceae</taxon>
        <taxon>Paractinoplanes</taxon>
    </lineage>
</organism>
<feature type="region of interest" description="Disordered" evidence="1">
    <location>
        <begin position="1373"/>
        <end position="1422"/>
    </location>
</feature>
<keyword evidence="5" id="KW-1185">Reference proteome</keyword>
<evidence type="ECO:0008006" key="6">
    <source>
        <dbReference type="Google" id="ProtNLM"/>
    </source>
</evidence>
<feature type="region of interest" description="Disordered" evidence="1">
    <location>
        <begin position="1682"/>
        <end position="1708"/>
    </location>
</feature>
<feature type="compositionally biased region" description="Low complexity" evidence="1">
    <location>
        <begin position="353"/>
        <end position="443"/>
    </location>
</feature>
<sequence>MTVLPSPIPHPLDYSPWDLPGWAYDALEWVVGFDWPEGNEKVTWDIADQWYDLVSAMAAPRDDAAEAAQRIIDAYGGSGTTIEAFIAAWQKVADGDEAPLNALMDFANEMGKMVEGCGRDIEGAKLEAWIELGIFVIELIGMAVTVALTLGAASPAAGGLIAATRMAIQQIFKKLIAQLAKKAIKQGLKDMGKRVTKDILTKKGLKQLGKKAFKEGREEAREEFLTNLGIQTYQNMTGRADGISLSDLAWSTGAGAAGGAAAHGANIGAGHRSGIFRGAAAEVLGDLGGSAATGNLSDFESLAKSASSGVSGTMVGNAHHDVKGMNASLVGAGDLTLSDLPSAASNSSGTAVSSAIPDLSSGSSSGSPVHTGSSSGPPTSSVAGSDTSVTNTSESVSASVSASTSASPLVSHAQSSTTAETVVTSSNSGGGTTTAFTSSNSAGGTTLASAAPAIDAAADTNAGPSTSGPVSTSTNASVAGTSNAGPSAPGGPVSVSSAGPSVAGSPSSNVSLTSSSPTTGPSSLSTSTSSPTISPNSSPTPSAPQSLDTGGARPSGPSITSASPNVTGPNVSGPNVSGPNVSGPNVSGPNVSGPSPTGTGPNNPSPGGTDLSRPRAEAPLASATTTTTTTTTTTPAAAPPPTTTPAATTPTTTTPANPSPSSTDSGRPSPATPDRSTSPPPSTSPPAQPGKADTPPPPATPDRPRSDGGRSDPAVFVPGPGHANPHLTSRTPDQARAEQAYFDQQAQNKQVVLSRISTSTLGRYDKAVDAMGRARADARREARKAKFTFNFRKADRFRAMEAHYQQQEAYAVQQREQVKVYLTQQQFSLIDATKPYHDPVDFATANTDHGYLSGAPIWSNDRSALTGGPHPPNSRTLRNYNSPGGLRRPLAMHQADLEQVVPRDQNGAPVRTPDPRGPLLKLLNDGGSTADPTRGFNCLDCALSFFETYFHGRPTVSAPRTVDSYRYGADVQAGETGGTVRAETATGSGFTHVTPSDPSKSHAEVKADVDRGFEAVARALLQGGHGSTAVIVTEWENNSAHAWNAVNHHGTLYFIDPQSGKYQDASNFTGGPGHRTLYGHTGTPNGSNAVGIHALMVDGQGNPMAVPNTPPSPYSGRTSPPPPPLAYQQQQAQLAQQQTVSPPQPPGPAPTVTTQPPLPAPPTTPEPPTPGPTTTIDDGPPPPAPPVTPPVETQRTHETVTDEAGPKLDSSPTRTDEAQSRTTTEPAPDRSGLDLLSVLNPDANRDPLSVLDPTPRTTTDTSPAPDADARLAVEARAKADYQFATDRARREFDESYRQRMAQDLRTQATTANDQADDLNRQVHDAYRNGDQATADRRATERDRLEEQAREFQDRASDVERGGEIGDVELTGNDWEQVNDSNGASDLAPGPVETGDRSALTGDAGPRSIDTTRRYNERGGLRPPLRIHQTDLERAMPRDTDGTPVRHADPRDGDWFALVNDGGPEADPTRSINCGDTVLSLYDSYMHGRPRVSAPRTFDGYHNGDPSRPMDAERGVTARIETSTGGHFEGLTDVSTLDPPDQRAEVRLAESHLHSHLLSLGHGSFAFITTQDQAGRTHATAMVNQNGTILYLDPQNRSINATAPLRTNTGQGYPSDVVRMDALVVDGQARPRPLTTGAGPFVAAEPAGGPNPDVYDSAQRADMAEHGTRLGLSPEQIDGFITAGSIEKDPNPPRRPDGKEALTPGEVKQQMDNWTNDVEPRGYPHHFESREQFLEFVGRLNGLTEAFDIPHGRMVVQGSSLRTPNAGDVDFAVIVSDEDFDAYAARCGRGIEQRANPRALDGLLSGLDGNVSKGFVSKYYVDRPNRTAPTFSQQIISLAHEFSVPAVDISVMKESSVMMMYPWMDVTVGRE</sequence>
<feature type="compositionally biased region" description="Low complexity" evidence="1">
    <location>
        <begin position="458"/>
        <end position="474"/>
    </location>
</feature>
<gene>
    <name evidence="4" type="ORF">Ate02nite_72320</name>
</gene>
<feature type="compositionally biased region" description="Polar residues" evidence="1">
    <location>
        <begin position="343"/>
        <end position="352"/>
    </location>
</feature>
<feature type="region of interest" description="Disordered" evidence="1">
    <location>
        <begin position="1100"/>
        <end position="1268"/>
    </location>
</feature>
<protein>
    <recommendedName>
        <fullName evidence="6">Tox-PL domain-containing protein</fullName>
    </recommendedName>
</protein>
<dbReference type="Pfam" id="PF15644">
    <property type="entry name" value="Gln_amidase"/>
    <property type="match status" value="2"/>
</dbReference>
<feature type="domain" description="Tox-PL" evidence="2">
    <location>
        <begin position="1472"/>
        <end position="1596"/>
    </location>
</feature>
<feature type="compositionally biased region" description="Pro residues" evidence="1">
    <location>
        <begin position="1108"/>
        <end position="1125"/>
    </location>
</feature>